<gene>
    <name evidence="2" type="ORF">CMUS01_07793</name>
</gene>
<evidence type="ECO:0000313" key="3">
    <source>
        <dbReference type="Proteomes" id="UP000639643"/>
    </source>
</evidence>
<comment type="caution">
    <text evidence="2">The sequence shown here is derived from an EMBL/GenBank/DDBJ whole genome shotgun (WGS) entry which is preliminary data.</text>
</comment>
<feature type="region of interest" description="Disordered" evidence="1">
    <location>
        <begin position="1"/>
        <end position="77"/>
    </location>
</feature>
<reference evidence="2" key="1">
    <citation type="journal article" date="2020" name="Phytopathology">
        <title>Genome Sequence Resources of Colletotrichum truncatum, C. plurivorum, C. musicola, and C. sojae: Four Species Pathogenic to Soybean (Glycine max).</title>
        <authorList>
            <person name="Rogerio F."/>
            <person name="Boufleur T.R."/>
            <person name="Ciampi-Guillardi M."/>
            <person name="Sukno S.A."/>
            <person name="Thon M.R."/>
            <person name="Massola Junior N.S."/>
            <person name="Baroncelli R."/>
        </authorList>
    </citation>
    <scope>NUCLEOTIDE SEQUENCE</scope>
    <source>
        <strain evidence="2">LFN0074</strain>
    </source>
</reference>
<organism evidence="2 3">
    <name type="scientific">Colletotrichum musicola</name>
    <dbReference type="NCBI Taxonomy" id="2175873"/>
    <lineage>
        <taxon>Eukaryota</taxon>
        <taxon>Fungi</taxon>
        <taxon>Dikarya</taxon>
        <taxon>Ascomycota</taxon>
        <taxon>Pezizomycotina</taxon>
        <taxon>Sordariomycetes</taxon>
        <taxon>Hypocreomycetidae</taxon>
        <taxon>Glomerellales</taxon>
        <taxon>Glomerellaceae</taxon>
        <taxon>Colletotrichum</taxon>
        <taxon>Colletotrichum orchidearum species complex</taxon>
    </lineage>
</organism>
<evidence type="ECO:0000313" key="2">
    <source>
        <dbReference type="EMBL" id="KAF6830386.1"/>
    </source>
</evidence>
<name>A0A8H6NF92_9PEZI</name>
<protein>
    <submittedName>
        <fullName evidence="2">Uncharacterized protein</fullName>
    </submittedName>
</protein>
<dbReference type="OrthoDB" id="4848413at2759"/>
<dbReference type="Proteomes" id="UP000639643">
    <property type="component" value="Unassembled WGS sequence"/>
</dbReference>
<accession>A0A8H6NF92</accession>
<dbReference type="AlphaFoldDB" id="A0A8H6NF92"/>
<evidence type="ECO:0000256" key="1">
    <source>
        <dbReference type="SAM" id="MobiDB-lite"/>
    </source>
</evidence>
<sequence>MALQPLGGSGLQPAPPAGPDRGSWIPPEPTPTPRTKRHRDTEAQPLRPSLARSQPNTLVTAPLTAKGPPNASSTTTGSILAALNEQTRVFKAQKDIFLTIT</sequence>
<keyword evidence="3" id="KW-1185">Reference proteome</keyword>
<proteinExistence type="predicted"/>
<dbReference type="EMBL" id="WIGM01000286">
    <property type="protein sequence ID" value="KAF6830386.1"/>
    <property type="molecule type" value="Genomic_DNA"/>
</dbReference>